<evidence type="ECO:0000256" key="1">
    <source>
        <dbReference type="SAM" id="MobiDB-lite"/>
    </source>
</evidence>
<proteinExistence type="predicted"/>
<feature type="compositionally biased region" description="Acidic residues" evidence="1">
    <location>
        <begin position="108"/>
        <end position="142"/>
    </location>
</feature>
<protein>
    <submittedName>
        <fullName evidence="2">Uncharacterized protein</fullName>
    </submittedName>
</protein>
<gene>
    <name evidence="2" type="ORF">M422DRAFT_262101</name>
</gene>
<keyword evidence="3" id="KW-1185">Reference proteome</keyword>
<accession>A0A0C9VD78</accession>
<feature type="compositionally biased region" description="Basic residues" evidence="1">
    <location>
        <begin position="50"/>
        <end position="60"/>
    </location>
</feature>
<name>A0A0C9VD78_SPHS4</name>
<dbReference type="EMBL" id="KN837187">
    <property type="protein sequence ID" value="KIJ35530.1"/>
    <property type="molecule type" value="Genomic_DNA"/>
</dbReference>
<dbReference type="AlphaFoldDB" id="A0A0C9VD78"/>
<evidence type="ECO:0000313" key="3">
    <source>
        <dbReference type="Proteomes" id="UP000054279"/>
    </source>
</evidence>
<feature type="region of interest" description="Disordered" evidence="1">
    <location>
        <begin position="1"/>
        <end position="70"/>
    </location>
</feature>
<feature type="compositionally biased region" description="Low complexity" evidence="1">
    <location>
        <begin position="467"/>
        <end position="476"/>
    </location>
</feature>
<organism evidence="2 3">
    <name type="scientific">Sphaerobolus stellatus (strain SS14)</name>
    <dbReference type="NCBI Taxonomy" id="990650"/>
    <lineage>
        <taxon>Eukaryota</taxon>
        <taxon>Fungi</taxon>
        <taxon>Dikarya</taxon>
        <taxon>Basidiomycota</taxon>
        <taxon>Agaricomycotina</taxon>
        <taxon>Agaricomycetes</taxon>
        <taxon>Phallomycetidae</taxon>
        <taxon>Geastrales</taxon>
        <taxon>Sphaerobolaceae</taxon>
        <taxon>Sphaerobolus</taxon>
    </lineage>
</organism>
<sequence>MPVKEKVKGNAVSKSKTRASRNALDPTQILEGTRRCTPSSKAQHNLAKPTKPKGMMKKAAAKNTIKLNEASGVLLTIAEATESSEAPMDISKPESLLQQPDLETTKEGDDEEFAFDEEEDEEDKEDKEDKEGEEDEEEDIIEEEKIAKPITQVKRKRGCPPKNSTPPEVMESEFAENITFRIPEHAGGIPLYHEINMKADTPFVDVLEIIFKKANALAYVKSRRPFILYHLSKDKAADKFGLNTQGEWNVLLKQYRAKLEKKKSNAYAEISFNPTTFLEDLQALLKPSSKVVKKLKATRQLQVNYLKEDVDSSDDGGTNAVLEVNPVTKVAKSVKFIRMEKALNVKLCSCQLCSTNVHCHISKKLDADGKPQHREISFLDFQLWVHEICEKPLLVMVDVPPHIAQFKDFFHDWDGPQPQCHANARLDVPHPEVEPTSVSNVITNIPGLGSGPLPSVAVASHQHHTTPHASSPHTNQ</sequence>
<feature type="region of interest" description="Disordered" evidence="1">
    <location>
        <begin position="453"/>
        <end position="476"/>
    </location>
</feature>
<dbReference type="HOGENOM" id="CLU_031571_0_0_1"/>
<evidence type="ECO:0000313" key="2">
    <source>
        <dbReference type="EMBL" id="KIJ35530.1"/>
    </source>
</evidence>
<reference evidence="2 3" key="1">
    <citation type="submission" date="2014-06" db="EMBL/GenBank/DDBJ databases">
        <title>Evolutionary Origins and Diversification of the Mycorrhizal Mutualists.</title>
        <authorList>
            <consortium name="DOE Joint Genome Institute"/>
            <consortium name="Mycorrhizal Genomics Consortium"/>
            <person name="Kohler A."/>
            <person name="Kuo A."/>
            <person name="Nagy L.G."/>
            <person name="Floudas D."/>
            <person name="Copeland A."/>
            <person name="Barry K.W."/>
            <person name="Cichocki N."/>
            <person name="Veneault-Fourrey C."/>
            <person name="LaButti K."/>
            <person name="Lindquist E.A."/>
            <person name="Lipzen A."/>
            <person name="Lundell T."/>
            <person name="Morin E."/>
            <person name="Murat C."/>
            <person name="Riley R."/>
            <person name="Ohm R."/>
            <person name="Sun H."/>
            <person name="Tunlid A."/>
            <person name="Henrissat B."/>
            <person name="Grigoriev I.V."/>
            <person name="Hibbett D.S."/>
            <person name="Martin F."/>
        </authorList>
    </citation>
    <scope>NUCLEOTIDE SEQUENCE [LARGE SCALE GENOMIC DNA]</scope>
    <source>
        <strain evidence="2 3">SS14</strain>
    </source>
</reference>
<feature type="region of interest" description="Disordered" evidence="1">
    <location>
        <begin position="83"/>
        <end position="169"/>
    </location>
</feature>
<dbReference type="Proteomes" id="UP000054279">
    <property type="component" value="Unassembled WGS sequence"/>
</dbReference>